<dbReference type="AlphaFoldDB" id="X1U117"/>
<gene>
    <name evidence="1" type="ORF">S12H4_52854</name>
</gene>
<organism evidence="1">
    <name type="scientific">marine sediment metagenome</name>
    <dbReference type="NCBI Taxonomy" id="412755"/>
    <lineage>
        <taxon>unclassified sequences</taxon>
        <taxon>metagenomes</taxon>
        <taxon>ecological metagenomes</taxon>
    </lineage>
</organism>
<evidence type="ECO:0000313" key="1">
    <source>
        <dbReference type="EMBL" id="GAJ11263.1"/>
    </source>
</evidence>
<dbReference type="EMBL" id="BARW01033577">
    <property type="protein sequence ID" value="GAJ11263.1"/>
    <property type="molecule type" value="Genomic_DNA"/>
</dbReference>
<comment type="caution">
    <text evidence="1">The sequence shown here is derived from an EMBL/GenBank/DDBJ whole genome shotgun (WGS) entry which is preliminary data.</text>
</comment>
<name>X1U117_9ZZZZ</name>
<proteinExistence type="predicted"/>
<reference evidence="1" key="1">
    <citation type="journal article" date="2014" name="Front. Microbiol.">
        <title>High frequency of phylogenetically diverse reductive dehalogenase-homologous genes in deep subseafloor sedimentary metagenomes.</title>
        <authorList>
            <person name="Kawai M."/>
            <person name="Futagami T."/>
            <person name="Toyoda A."/>
            <person name="Takaki Y."/>
            <person name="Nishi S."/>
            <person name="Hori S."/>
            <person name="Arai W."/>
            <person name="Tsubouchi T."/>
            <person name="Morono Y."/>
            <person name="Uchiyama I."/>
            <person name="Ito T."/>
            <person name="Fujiyama A."/>
            <person name="Inagaki F."/>
            <person name="Takami H."/>
        </authorList>
    </citation>
    <scope>NUCLEOTIDE SEQUENCE</scope>
    <source>
        <strain evidence="1">Expedition CK06-06</strain>
    </source>
</reference>
<feature type="non-terminal residue" evidence="1">
    <location>
        <position position="74"/>
    </location>
</feature>
<sequence>MSLYYPPVPLVADYGTDPSIEAEDFEQGVISEAVSSTIGVASYYALVFNHANLTAAKAASIFDHADLTIIKTVK</sequence>
<protein>
    <submittedName>
        <fullName evidence="1">Uncharacterized protein</fullName>
    </submittedName>
</protein>
<accession>X1U117</accession>